<dbReference type="AlphaFoldDB" id="A0A7G9RX84"/>
<dbReference type="Gene3D" id="3.30.70.120">
    <property type="match status" value="1"/>
</dbReference>
<dbReference type="GO" id="GO:0005886">
    <property type="term" value="C:plasma membrane"/>
    <property type="evidence" value="ECO:0007669"/>
    <property type="project" value="UniProtKB-SubCell"/>
</dbReference>
<evidence type="ECO:0000256" key="3">
    <source>
        <dbReference type="ARBA" id="ARBA00022692"/>
    </source>
</evidence>
<evidence type="ECO:0000256" key="1">
    <source>
        <dbReference type="ARBA" id="ARBA00004651"/>
    </source>
</evidence>
<dbReference type="Proteomes" id="UP000515928">
    <property type="component" value="Chromosome"/>
</dbReference>
<evidence type="ECO:0000256" key="6">
    <source>
        <dbReference type="SAM" id="Phobius"/>
    </source>
</evidence>
<feature type="transmembrane region" description="Helical" evidence="6">
    <location>
        <begin position="53"/>
        <end position="77"/>
    </location>
</feature>
<dbReference type="RefSeq" id="WP_187533341.1">
    <property type="nucleotide sequence ID" value="NZ_CBCSHU010000018.1"/>
</dbReference>
<organism evidence="8 9">
    <name type="scientific">Erysipelothrix inopinata</name>
    <dbReference type="NCBI Taxonomy" id="225084"/>
    <lineage>
        <taxon>Bacteria</taxon>
        <taxon>Bacillati</taxon>
        <taxon>Bacillota</taxon>
        <taxon>Erysipelotrichia</taxon>
        <taxon>Erysipelotrichales</taxon>
        <taxon>Erysipelotrichaceae</taxon>
        <taxon>Erysipelothrix</taxon>
    </lineage>
</organism>
<dbReference type="InterPro" id="IPR051461">
    <property type="entry name" value="UPF0750_membrane"/>
</dbReference>
<gene>
    <name evidence="8" type="ORF">H9L01_07500</name>
</gene>
<keyword evidence="2" id="KW-1003">Cell membrane</keyword>
<evidence type="ECO:0000256" key="5">
    <source>
        <dbReference type="ARBA" id="ARBA00023136"/>
    </source>
</evidence>
<dbReference type="InterPro" id="IPR015867">
    <property type="entry name" value="N-reg_PII/ATP_PRibTrfase_C"/>
</dbReference>
<keyword evidence="5 6" id="KW-0472">Membrane</keyword>
<protein>
    <submittedName>
        <fullName evidence="8">YitT family protein</fullName>
    </submittedName>
</protein>
<evidence type="ECO:0000259" key="7">
    <source>
        <dbReference type="Pfam" id="PF10035"/>
    </source>
</evidence>
<feature type="transmembrane region" description="Helical" evidence="6">
    <location>
        <begin position="84"/>
        <end position="106"/>
    </location>
</feature>
<proteinExistence type="predicted"/>
<accession>A0A7G9RX84</accession>
<dbReference type="PIRSF" id="PIRSF006483">
    <property type="entry name" value="Membrane_protein_YitT"/>
    <property type="match status" value="1"/>
</dbReference>
<keyword evidence="9" id="KW-1185">Reference proteome</keyword>
<feature type="transmembrane region" description="Helical" evidence="6">
    <location>
        <begin position="12"/>
        <end position="33"/>
    </location>
</feature>
<feature type="transmembrane region" description="Helical" evidence="6">
    <location>
        <begin position="154"/>
        <end position="171"/>
    </location>
</feature>
<dbReference type="PANTHER" id="PTHR33545:SF5">
    <property type="entry name" value="UPF0750 MEMBRANE PROTEIN YITT"/>
    <property type="match status" value="1"/>
</dbReference>
<dbReference type="KEGG" id="eio:H9L01_07500"/>
<dbReference type="InterPro" id="IPR019264">
    <property type="entry name" value="DUF2179"/>
</dbReference>
<name>A0A7G9RX84_9FIRM</name>
<dbReference type="CDD" id="cd16380">
    <property type="entry name" value="YitT_C"/>
    <property type="match status" value="1"/>
</dbReference>
<feature type="transmembrane region" description="Helical" evidence="6">
    <location>
        <begin position="112"/>
        <end position="133"/>
    </location>
</feature>
<dbReference type="Pfam" id="PF02588">
    <property type="entry name" value="YitT_membrane"/>
    <property type="match status" value="1"/>
</dbReference>
<evidence type="ECO:0000256" key="2">
    <source>
        <dbReference type="ARBA" id="ARBA00022475"/>
    </source>
</evidence>
<keyword evidence="4 6" id="KW-1133">Transmembrane helix</keyword>
<feature type="domain" description="DUF2179" evidence="7">
    <location>
        <begin position="224"/>
        <end position="278"/>
    </location>
</feature>
<dbReference type="InterPro" id="IPR003740">
    <property type="entry name" value="YitT"/>
</dbReference>
<sequence>MENLKLIKPKHLIGVAVGALFSAIAIKSFVQPANLVPAGVGGVSIILIEEFKIASGITIPYGFMFLGINIILLLFVYKKLGKKFLALSFLHVFLTSFFVEALPQFHITQDPILMAVFGGVLNGIGSSFALRMSGSAGGTDFIAIYFSMVKNKPMWDRIMYFNVALLVYYGWRFQWEFALYSILYQVVSTKVIETYHNRYKLSSLRIITGHPEDVSNAVFQVTRHGITKLDGIGVFKHQYKAMLYMVVNEFELKSIVDSIKAADPKAFIEISSVERIEGNYRQKPLE</sequence>
<keyword evidence="3 6" id="KW-0812">Transmembrane</keyword>
<evidence type="ECO:0000313" key="8">
    <source>
        <dbReference type="EMBL" id="QNN60209.1"/>
    </source>
</evidence>
<dbReference type="Pfam" id="PF10035">
    <property type="entry name" value="DUF2179"/>
    <property type="match status" value="1"/>
</dbReference>
<comment type="subcellular location">
    <subcellularLocation>
        <location evidence="1">Cell membrane</location>
        <topology evidence="1">Multi-pass membrane protein</topology>
    </subcellularLocation>
</comment>
<evidence type="ECO:0000313" key="9">
    <source>
        <dbReference type="Proteomes" id="UP000515928"/>
    </source>
</evidence>
<evidence type="ECO:0000256" key="4">
    <source>
        <dbReference type="ARBA" id="ARBA00022989"/>
    </source>
</evidence>
<reference evidence="8 9" key="1">
    <citation type="submission" date="2020-08" db="EMBL/GenBank/DDBJ databases">
        <title>Genome sequence of Erysipelothrix inopinata DSM 15511T.</title>
        <authorList>
            <person name="Hyun D.-W."/>
            <person name="Bae J.-W."/>
        </authorList>
    </citation>
    <scope>NUCLEOTIDE SEQUENCE [LARGE SCALE GENOMIC DNA]</scope>
    <source>
        <strain evidence="8 9">DSM 15511</strain>
    </source>
</reference>
<dbReference type="EMBL" id="CP060715">
    <property type="protein sequence ID" value="QNN60209.1"/>
    <property type="molecule type" value="Genomic_DNA"/>
</dbReference>
<dbReference type="PANTHER" id="PTHR33545">
    <property type="entry name" value="UPF0750 MEMBRANE PROTEIN YITT-RELATED"/>
    <property type="match status" value="1"/>
</dbReference>